<comment type="caution">
    <text evidence="2">The sequence shown here is derived from an EMBL/GenBank/DDBJ whole genome shotgun (WGS) entry which is preliminary data.</text>
</comment>
<reference evidence="2" key="1">
    <citation type="thesis" date="2020" institute="ProQuest LLC" country="789 East Eisenhower Parkway, Ann Arbor, MI, USA">
        <title>Comparative Genomics and Chromosome Evolution.</title>
        <authorList>
            <person name="Mudd A.B."/>
        </authorList>
    </citation>
    <scope>NUCLEOTIDE SEQUENCE</scope>
    <source>
        <strain evidence="2">1538</strain>
        <tissue evidence="2">Blood</tissue>
    </source>
</reference>
<accession>A0AAV3B202</accession>
<name>A0AAV3B202_PYXAD</name>
<dbReference type="AlphaFoldDB" id="A0AAV3B202"/>
<evidence type="ECO:0000313" key="2">
    <source>
        <dbReference type="EMBL" id="DBA32103.1"/>
    </source>
</evidence>
<proteinExistence type="predicted"/>
<keyword evidence="1" id="KW-0472">Membrane</keyword>
<evidence type="ECO:0000256" key="1">
    <source>
        <dbReference type="SAM" id="Phobius"/>
    </source>
</evidence>
<dbReference type="Proteomes" id="UP001181693">
    <property type="component" value="Unassembled WGS sequence"/>
</dbReference>
<protein>
    <submittedName>
        <fullName evidence="2">Uncharacterized protein</fullName>
    </submittedName>
</protein>
<gene>
    <name evidence="2" type="ORF">GDO54_007852</name>
</gene>
<keyword evidence="3" id="KW-1185">Reference proteome</keyword>
<evidence type="ECO:0000313" key="3">
    <source>
        <dbReference type="Proteomes" id="UP001181693"/>
    </source>
</evidence>
<sequence length="105" mass="11853">MNAELGNESHLGSRLTPFSFASLYNLILFFHRGFTQRLPPAKGKEQFLFPPCSESLCKANPIPKAQGKLVTKKWLQHQQSIQVTGPATIPSRTELPPIMDYFRLP</sequence>
<dbReference type="EMBL" id="DYDO01000002">
    <property type="protein sequence ID" value="DBA32103.1"/>
    <property type="molecule type" value="Genomic_DNA"/>
</dbReference>
<feature type="transmembrane region" description="Helical" evidence="1">
    <location>
        <begin position="15"/>
        <end position="34"/>
    </location>
</feature>
<keyword evidence="1" id="KW-1133">Transmembrane helix</keyword>
<keyword evidence="1" id="KW-0812">Transmembrane</keyword>
<organism evidence="2 3">
    <name type="scientific">Pyxicephalus adspersus</name>
    <name type="common">African bullfrog</name>
    <dbReference type="NCBI Taxonomy" id="30357"/>
    <lineage>
        <taxon>Eukaryota</taxon>
        <taxon>Metazoa</taxon>
        <taxon>Chordata</taxon>
        <taxon>Craniata</taxon>
        <taxon>Vertebrata</taxon>
        <taxon>Euteleostomi</taxon>
        <taxon>Amphibia</taxon>
        <taxon>Batrachia</taxon>
        <taxon>Anura</taxon>
        <taxon>Neobatrachia</taxon>
        <taxon>Ranoidea</taxon>
        <taxon>Pyxicephalidae</taxon>
        <taxon>Pyxicephalinae</taxon>
        <taxon>Pyxicephalus</taxon>
    </lineage>
</organism>